<keyword evidence="2" id="KW-1185">Reference proteome</keyword>
<dbReference type="Proteomes" id="UP001345219">
    <property type="component" value="Chromosome 6"/>
</dbReference>
<accession>A0AAN7PZT7</accession>
<dbReference type="GO" id="GO:0009507">
    <property type="term" value="C:chloroplast"/>
    <property type="evidence" value="ECO:0007669"/>
    <property type="project" value="TreeGrafter"/>
</dbReference>
<sequence length="138" mass="15359">MQTSSLNTGRSHIISGAPAVPSKIKNLTVVPMLRYFQRPGRWMKKGVAAWCTAPKGSLVDEVERELAEEGEEMRVWLEKCGCQGVVELLECLEKEAIMGDDEGKEPSDYSRRARIFDRSSRVFQALQQGEAAASPRTS</sequence>
<evidence type="ECO:0000313" key="2">
    <source>
        <dbReference type="Proteomes" id="UP001345219"/>
    </source>
</evidence>
<dbReference type="PANTHER" id="PTHR37758">
    <property type="entry name" value="OS03G0334300 PROTEIN"/>
    <property type="match status" value="1"/>
</dbReference>
<dbReference type="AlphaFoldDB" id="A0AAN7PZT7"/>
<evidence type="ECO:0000313" key="1">
    <source>
        <dbReference type="EMBL" id="KAK4756693.1"/>
    </source>
</evidence>
<reference evidence="1 2" key="1">
    <citation type="journal article" date="2023" name="Hortic Res">
        <title>Pangenome of water caltrop reveals structural variations and asymmetric subgenome divergence after allopolyploidization.</title>
        <authorList>
            <person name="Zhang X."/>
            <person name="Chen Y."/>
            <person name="Wang L."/>
            <person name="Yuan Y."/>
            <person name="Fang M."/>
            <person name="Shi L."/>
            <person name="Lu R."/>
            <person name="Comes H.P."/>
            <person name="Ma Y."/>
            <person name="Chen Y."/>
            <person name="Huang G."/>
            <person name="Zhou Y."/>
            <person name="Zheng Z."/>
            <person name="Qiu Y."/>
        </authorList>
    </citation>
    <scope>NUCLEOTIDE SEQUENCE [LARGE SCALE GENOMIC DNA]</scope>
    <source>
        <tissue evidence="1">Roots</tissue>
    </source>
</reference>
<name>A0AAN7PZT7_9MYRT</name>
<protein>
    <submittedName>
        <fullName evidence="1">Uncharacterized protein</fullName>
    </submittedName>
</protein>
<organism evidence="1 2">
    <name type="scientific">Trapa incisa</name>
    <dbReference type="NCBI Taxonomy" id="236973"/>
    <lineage>
        <taxon>Eukaryota</taxon>
        <taxon>Viridiplantae</taxon>
        <taxon>Streptophyta</taxon>
        <taxon>Embryophyta</taxon>
        <taxon>Tracheophyta</taxon>
        <taxon>Spermatophyta</taxon>
        <taxon>Magnoliopsida</taxon>
        <taxon>eudicotyledons</taxon>
        <taxon>Gunneridae</taxon>
        <taxon>Pentapetalae</taxon>
        <taxon>rosids</taxon>
        <taxon>malvids</taxon>
        <taxon>Myrtales</taxon>
        <taxon>Lythraceae</taxon>
        <taxon>Trapa</taxon>
    </lineage>
</organism>
<dbReference type="EMBL" id="JAXIOK010000013">
    <property type="protein sequence ID" value="KAK4756693.1"/>
    <property type="molecule type" value="Genomic_DNA"/>
</dbReference>
<gene>
    <name evidence="1" type="ORF">SAY87_006820</name>
</gene>
<proteinExistence type="predicted"/>
<dbReference type="PANTHER" id="PTHR37758:SF1">
    <property type="entry name" value="OS03G0334300 PROTEIN"/>
    <property type="match status" value="1"/>
</dbReference>
<comment type="caution">
    <text evidence="1">The sequence shown here is derived from an EMBL/GenBank/DDBJ whole genome shotgun (WGS) entry which is preliminary data.</text>
</comment>